<dbReference type="Gene3D" id="3.40.640.10">
    <property type="entry name" value="Type I PLP-dependent aspartate aminotransferase-like (Major domain)"/>
    <property type="match status" value="1"/>
</dbReference>
<comment type="cofactor">
    <cofactor evidence="1 6">
        <name>pyridoxal 5'-phosphate</name>
        <dbReference type="ChEBI" id="CHEBI:597326"/>
    </cofactor>
</comment>
<name>A0A5K7WW00_9BACL</name>
<evidence type="ECO:0000256" key="6">
    <source>
        <dbReference type="RuleBase" id="RU000481"/>
    </source>
</evidence>
<evidence type="ECO:0000256" key="4">
    <source>
        <dbReference type="ARBA" id="ARBA00022679"/>
    </source>
</evidence>
<evidence type="ECO:0000256" key="2">
    <source>
        <dbReference type="ARBA" id="ARBA00007441"/>
    </source>
</evidence>
<organism evidence="8 9">
    <name type="scientific">Sporolactobacillus terrae</name>
    <dbReference type="NCBI Taxonomy" id="269673"/>
    <lineage>
        <taxon>Bacteria</taxon>
        <taxon>Bacillati</taxon>
        <taxon>Bacillota</taxon>
        <taxon>Bacilli</taxon>
        <taxon>Bacillales</taxon>
        <taxon>Sporolactobacillaceae</taxon>
        <taxon>Sporolactobacillus</taxon>
    </lineage>
</organism>
<dbReference type="InterPro" id="IPR015422">
    <property type="entry name" value="PyrdxlP-dep_Trfase_small"/>
</dbReference>
<dbReference type="PANTHER" id="PTHR46383">
    <property type="entry name" value="ASPARTATE AMINOTRANSFERASE"/>
    <property type="match status" value="1"/>
</dbReference>
<dbReference type="InterPro" id="IPR015421">
    <property type="entry name" value="PyrdxlP-dep_Trfase_major"/>
</dbReference>
<evidence type="ECO:0000259" key="7">
    <source>
        <dbReference type="Pfam" id="PF00155"/>
    </source>
</evidence>
<dbReference type="FunFam" id="3.40.640.10:FF:000033">
    <property type="entry name" value="Aspartate aminotransferase"/>
    <property type="match status" value="1"/>
</dbReference>
<dbReference type="GO" id="GO:0008483">
    <property type="term" value="F:transaminase activity"/>
    <property type="evidence" value="ECO:0007669"/>
    <property type="project" value="UniProtKB-KW"/>
</dbReference>
<dbReference type="GO" id="GO:0006520">
    <property type="term" value="P:amino acid metabolic process"/>
    <property type="evidence" value="ECO:0007669"/>
    <property type="project" value="InterPro"/>
</dbReference>
<keyword evidence="3 6" id="KW-0032">Aminotransferase</keyword>
<dbReference type="InterPro" id="IPR015424">
    <property type="entry name" value="PyrdxlP-dep_Trfase"/>
</dbReference>
<dbReference type="SUPFAM" id="SSF53383">
    <property type="entry name" value="PLP-dependent transferases"/>
    <property type="match status" value="1"/>
</dbReference>
<proteinExistence type="inferred from homology"/>
<dbReference type="PROSITE" id="PS00105">
    <property type="entry name" value="AA_TRANSFER_CLASS_1"/>
    <property type="match status" value="1"/>
</dbReference>
<gene>
    <name evidence="8" type="primary">aspB_1</name>
    <name evidence="8" type="ORF">St703_05840</name>
</gene>
<evidence type="ECO:0000256" key="3">
    <source>
        <dbReference type="ARBA" id="ARBA00022576"/>
    </source>
</evidence>
<reference evidence="8 9" key="1">
    <citation type="submission" date="2019-09" db="EMBL/GenBank/DDBJ databases">
        <title>Complete genome sequence of Sporolactobacillus terrae 70-3.</title>
        <authorList>
            <person name="Tanaka N."/>
            <person name="Shiwa Y."/>
            <person name="Fujita N."/>
            <person name="Tanasupawat S."/>
        </authorList>
    </citation>
    <scope>NUCLEOTIDE SEQUENCE [LARGE SCALE GENOMIC DNA]</scope>
    <source>
        <strain evidence="8 9">70-3</strain>
    </source>
</reference>
<evidence type="ECO:0000256" key="1">
    <source>
        <dbReference type="ARBA" id="ARBA00001933"/>
    </source>
</evidence>
<evidence type="ECO:0000313" key="9">
    <source>
        <dbReference type="Proteomes" id="UP000326951"/>
    </source>
</evidence>
<dbReference type="Pfam" id="PF00155">
    <property type="entry name" value="Aminotran_1_2"/>
    <property type="match status" value="1"/>
</dbReference>
<dbReference type="EMBL" id="AP021853">
    <property type="protein sequence ID" value="BBN97879.1"/>
    <property type="molecule type" value="Genomic_DNA"/>
</dbReference>
<dbReference type="InterPro" id="IPR004839">
    <property type="entry name" value="Aminotransferase_I/II_large"/>
</dbReference>
<feature type="domain" description="Aminotransferase class I/classII large" evidence="7">
    <location>
        <begin position="31"/>
        <end position="377"/>
    </location>
</feature>
<dbReference type="AlphaFoldDB" id="A0A5K7WW00"/>
<dbReference type="Proteomes" id="UP000326951">
    <property type="component" value="Chromosome"/>
</dbReference>
<keyword evidence="4 6" id="KW-0808">Transferase</keyword>
<comment type="similarity">
    <text evidence="2 6">Belongs to the class-I pyridoxal-phosphate-dependent aminotransferase family.</text>
</comment>
<protein>
    <recommendedName>
        <fullName evidence="6">Aminotransferase</fullName>
        <ecNumber evidence="6">2.6.1.-</ecNumber>
    </recommendedName>
</protein>
<dbReference type="EC" id="2.6.1.-" evidence="6"/>
<sequence>MRTAQLIQKLPASKTVSIQNKVFSLKHQGHKIINLAGGEPDFTTPTAIIDEANRAMHAGFTHYVSTQGIPELLNEITNKLLRENGVHCDPSQIIVTAGGKPALYLALTSLLNEGDEVLVMNPAWVSYEPLITMAHGVPVTVDLDPENHFAIDKQKLLRACTDRTKAIIVNNPNNPTGRVLTLNEINVLKEVAKEKDLVVISDEVYEKLVFDNHRFIALASVPELQERTMTVQSFSKGQAMTGWRLGYLVLPKDFVSAAVKIQGHLATCTTAFIQYAGVTALQMVDEVEYMRKIYDQRINNMVAHLNRIPGVSCANPEGAFYLFPKIEFKGFSSNEVAEYLLDRVKVAVTPGAAFGSSYDQYLRLSCAAADEELQQAAQLMEQALTEQSTVN</sequence>
<dbReference type="InterPro" id="IPR004838">
    <property type="entry name" value="NHTrfase_class1_PyrdxlP-BS"/>
</dbReference>
<accession>A0A5K7WW00</accession>
<dbReference type="GO" id="GO:0030170">
    <property type="term" value="F:pyridoxal phosphate binding"/>
    <property type="evidence" value="ECO:0007669"/>
    <property type="project" value="InterPro"/>
</dbReference>
<dbReference type="Gene3D" id="3.90.1150.10">
    <property type="entry name" value="Aspartate Aminotransferase, domain 1"/>
    <property type="match status" value="1"/>
</dbReference>
<evidence type="ECO:0000313" key="8">
    <source>
        <dbReference type="EMBL" id="BBN97879.1"/>
    </source>
</evidence>
<keyword evidence="5" id="KW-0663">Pyridoxal phosphate</keyword>
<dbReference type="CDD" id="cd00609">
    <property type="entry name" value="AAT_like"/>
    <property type="match status" value="1"/>
</dbReference>
<dbReference type="InterPro" id="IPR050596">
    <property type="entry name" value="AspAT/PAT-like"/>
</dbReference>
<evidence type="ECO:0000256" key="5">
    <source>
        <dbReference type="ARBA" id="ARBA00022898"/>
    </source>
</evidence>
<dbReference type="RefSeq" id="WP_152080234.1">
    <property type="nucleotide sequence ID" value="NZ_AP021853.1"/>
</dbReference>